<dbReference type="PANTHER" id="PTHR43547">
    <property type="entry name" value="TWO-COMPONENT HISTIDINE KINASE"/>
    <property type="match status" value="1"/>
</dbReference>
<evidence type="ECO:0000256" key="3">
    <source>
        <dbReference type="SAM" id="SignalP"/>
    </source>
</evidence>
<sequence length="1025" mass="116247">MHPRIYCIVFQLLLIISNVCGQANTQYFTHISTQNGLSHNKVNCIMQDRQGFTWIGTDDGLNRYDGQRFEIFRHSPDNISSISGNIITDVLEDSSGVIWISSADGGITRFDHRARPSERFRLYRHSPTDTSSIPVNTVNAMLFDRRGYLWLATSGASLVRFDTRTAEFQPAEPGSKRTCTDVCMDGKGMIWSGRQGGSYMIIDPVTLRVTNDDRYLNPYRKLPHVTVTTLYKDNRDNIWFGSWDNAVYKYSASTSEEEVWANQENNPGLGKDEATAFTEDNSGNLWIGTKKSGLLLLDLQSNKFYRNQHSSSREGTVASNTINCLYRDRNNNIWVGTDKGVSVSMSGNRNFMQVFLPALPGVYSGSVVNDFTTGADGKLWIATSDGVFIREGEQFSHFPIKYGGKAVNVTRFFKDQHGNMYLGADYSLFTFDPVNMRFELLPNTAEDVVMNRIIASRVVSMAEDSVNGRPALVVSPYGHFITYYDLVNKRWISRADSINRIISRFDLRDNLVKKIYKDPSGRLWLGTAKAGLAAWDRKTHRFRYYMNDPADPGSISNNHVGDMESDAGGKIWLTTFGGGLNCFTPATGRFDHITTSANLLEGLAIDKSGKIWMIGNGTVHRYDPVLKSFMSFNVPDMEKSGGLKGDLYRDEEGWLYGGGLGFYIRFHPDSVTLHREQPEVLLTNLLVYDSSYSERLYKETKVKLKHDENFFSIHYSAPWYEGKVYYQYMLEGLDQKWIDAGDQTIAPYTHLNGGHYTFRVRASTVPGIWSGRQTVLDIYIVPPFWTTWWFYTILVVCLAAIMYGIYRYRINELVKRQGIRNRIAQDLHDNMGSTLSSISVYSQVAKIYKEQHKQHELDETLEKISVTSGEMISEMNDIVWAINPRNDHMEKIIQRMESFARPLMKASGIGFRLDYDESVLRLNLGMEKRKNFYLIFKEAVTNALKYAECSEVAVDITMRQEKVDLKISDNGKGFDPVAVIQTHEHTLSGNGLRNMQMRAKEMGATLALDAAPGRGTSVSLRFGLP</sequence>
<dbReference type="InterPro" id="IPR036890">
    <property type="entry name" value="HATPase_C_sf"/>
</dbReference>
<protein>
    <recommendedName>
        <fullName evidence="4">Histidine kinase domain-containing protein</fullName>
    </recommendedName>
</protein>
<gene>
    <name evidence="5" type="ORF">OI18_02520</name>
</gene>
<dbReference type="InterPro" id="IPR003594">
    <property type="entry name" value="HATPase_dom"/>
</dbReference>
<dbReference type="STRING" id="1349421.OI18_02520"/>
<feature type="signal peptide" evidence="3">
    <location>
        <begin position="1"/>
        <end position="22"/>
    </location>
</feature>
<evidence type="ECO:0000256" key="1">
    <source>
        <dbReference type="ARBA" id="ARBA00022553"/>
    </source>
</evidence>
<dbReference type="InterPro" id="IPR015943">
    <property type="entry name" value="WD40/YVTN_repeat-like_dom_sf"/>
</dbReference>
<keyword evidence="3" id="KW-0732">Signal</keyword>
<dbReference type="EMBL" id="JSVC01000002">
    <property type="protein sequence ID" value="KIC96069.1"/>
    <property type="molecule type" value="Genomic_DNA"/>
</dbReference>
<keyword evidence="2" id="KW-1133">Transmembrane helix</keyword>
<dbReference type="GO" id="GO:0000155">
    <property type="term" value="F:phosphorelay sensor kinase activity"/>
    <property type="evidence" value="ECO:0007669"/>
    <property type="project" value="InterPro"/>
</dbReference>
<dbReference type="GO" id="GO:0016020">
    <property type="term" value="C:membrane"/>
    <property type="evidence" value="ECO:0007669"/>
    <property type="project" value="InterPro"/>
</dbReference>
<feature type="domain" description="Histidine kinase" evidence="4">
    <location>
        <begin position="826"/>
        <end position="1025"/>
    </location>
</feature>
<dbReference type="Pfam" id="PF07730">
    <property type="entry name" value="HisKA_3"/>
    <property type="match status" value="1"/>
</dbReference>
<evidence type="ECO:0000256" key="2">
    <source>
        <dbReference type="SAM" id="Phobius"/>
    </source>
</evidence>
<accession>A0A0C1IZZ2</accession>
<dbReference type="SUPFAM" id="SSF55874">
    <property type="entry name" value="ATPase domain of HSP90 chaperone/DNA topoisomerase II/histidine kinase"/>
    <property type="match status" value="1"/>
</dbReference>
<dbReference type="Pfam" id="PF07494">
    <property type="entry name" value="Reg_prop"/>
    <property type="match status" value="6"/>
</dbReference>
<dbReference type="InterPro" id="IPR011110">
    <property type="entry name" value="Reg_prop"/>
</dbReference>
<dbReference type="CDD" id="cd16917">
    <property type="entry name" value="HATPase_UhpB-NarQ-NarX-like"/>
    <property type="match status" value="1"/>
</dbReference>
<evidence type="ECO:0000259" key="4">
    <source>
        <dbReference type="PROSITE" id="PS50109"/>
    </source>
</evidence>
<dbReference type="PANTHER" id="PTHR43547:SF2">
    <property type="entry name" value="HYBRID SIGNAL TRANSDUCTION HISTIDINE KINASE C"/>
    <property type="match status" value="1"/>
</dbReference>
<dbReference type="SUPFAM" id="SSF50998">
    <property type="entry name" value="Quinoprotein alcohol dehydrogenase-like"/>
    <property type="match status" value="1"/>
</dbReference>
<dbReference type="Gene3D" id="2.60.40.10">
    <property type="entry name" value="Immunoglobulins"/>
    <property type="match status" value="1"/>
</dbReference>
<comment type="caution">
    <text evidence="5">The sequence shown here is derived from an EMBL/GenBank/DDBJ whole genome shotgun (WGS) entry which is preliminary data.</text>
</comment>
<dbReference type="InterPro" id="IPR013783">
    <property type="entry name" value="Ig-like_fold"/>
</dbReference>
<dbReference type="Gene3D" id="1.20.5.1930">
    <property type="match status" value="1"/>
</dbReference>
<evidence type="ECO:0000313" key="6">
    <source>
        <dbReference type="Proteomes" id="UP000031408"/>
    </source>
</evidence>
<feature type="transmembrane region" description="Helical" evidence="2">
    <location>
        <begin position="788"/>
        <end position="806"/>
    </location>
</feature>
<dbReference type="Gene3D" id="2.130.10.10">
    <property type="entry name" value="YVTN repeat-like/Quinoprotein amine dehydrogenase"/>
    <property type="match status" value="2"/>
</dbReference>
<dbReference type="SUPFAM" id="SSF63829">
    <property type="entry name" value="Calcium-dependent phosphotriesterase"/>
    <property type="match status" value="2"/>
</dbReference>
<dbReference type="GO" id="GO:0046983">
    <property type="term" value="F:protein dimerization activity"/>
    <property type="evidence" value="ECO:0007669"/>
    <property type="project" value="InterPro"/>
</dbReference>
<evidence type="ECO:0000313" key="5">
    <source>
        <dbReference type="EMBL" id="KIC96069.1"/>
    </source>
</evidence>
<dbReference type="PROSITE" id="PS50109">
    <property type="entry name" value="HIS_KIN"/>
    <property type="match status" value="1"/>
</dbReference>
<organism evidence="5 6">
    <name type="scientific">Flavihumibacter solisilvae</name>
    <dbReference type="NCBI Taxonomy" id="1349421"/>
    <lineage>
        <taxon>Bacteria</taxon>
        <taxon>Pseudomonadati</taxon>
        <taxon>Bacteroidota</taxon>
        <taxon>Chitinophagia</taxon>
        <taxon>Chitinophagales</taxon>
        <taxon>Chitinophagaceae</taxon>
        <taxon>Flavihumibacter</taxon>
    </lineage>
</organism>
<dbReference type="Proteomes" id="UP000031408">
    <property type="component" value="Unassembled WGS sequence"/>
</dbReference>
<dbReference type="InterPro" id="IPR011712">
    <property type="entry name" value="Sig_transdc_His_kin_sub3_dim/P"/>
</dbReference>
<keyword evidence="2" id="KW-0472">Membrane</keyword>
<feature type="chain" id="PRO_5002147643" description="Histidine kinase domain-containing protein" evidence="3">
    <location>
        <begin position="23"/>
        <end position="1025"/>
    </location>
</feature>
<keyword evidence="1" id="KW-0597">Phosphoprotein</keyword>
<proteinExistence type="predicted"/>
<dbReference type="Pfam" id="PF02518">
    <property type="entry name" value="HATPase_c"/>
    <property type="match status" value="1"/>
</dbReference>
<dbReference type="InterPro" id="IPR005467">
    <property type="entry name" value="His_kinase_dom"/>
</dbReference>
<dbReference type="AlphaFoldDB" id="A0A0C1IZZ2"/>
<keyword evidence="6" id="KW-1185">Reference proteome</keyword>
<keyword evidence="2" id="KW-0812">Transmembrane</keyword>
<name>A0A0C1IZZ2_9BACT</name>
<dbReference type="Pfam" id="PF07495">
    <property type="entry name" value="Y_Y_Y"/>
    <property type="match status" value="1"/>
</dbReference>
<dbReference type="InterPro" id="IPR011123">
    <property type="entry name" value="Y_Y_Y"/>
</dbReference>
<reference evidence="5 6" key="1">
    <citation type="submission" date="2014-11" db="EMBL/GenBank/DDBJ databases">
        <title>Genome sequence of Flavihumibacter solisilvae 3-3.</title>
        <authorList>
            <person name="Zhou G."/>
            <person name="Li M."/>
            <person name="Wang G."/>
        </authorList>
    </citation>
    <scope>NUCLEOTIDE SEQUENCE [LARGE SCALE GENOMIC DNA]</scope>
    <source>
        <strain evidence="5 6">3-3</strain>
    </source>
</reference>
<dbReference type="Gene3D" id="3.30.565.10">
    <property type="entry name" value="Histidine kinase-like ATPase, C-terminal domain"/>
    <property type="match status" value="1"/>
</dbReference>
<dbReference type="RefSeq" id="WP_039136856.1">
    <property type="nucleotide sequence ID" value="NZ_JSVC01000002.1"/>
</dbReference>
<dbReference type="InterPro" id="IPR011047">
    <property type="entry name" value="Quinoprotein_ADH-like_sf"/>
</dbReference>